<evidence type="ECO:0000313" key="2">
    <source>
        <dbReference type="Proteomes" id="UP000777438"/>
    </source>
</evidence>
<dbReference type="EMBL" id="JAGPYM010000023">
    <property type="protein sequence ID" value="KAH6883496.1"/>
    <property type="molecule type" value="Genomic_DNA"/>
</dbReference>
<name>A0A9P8VXX0_9HYPO</name>
<organism evidence="1 2">
    <name type="scientific">Thelonectria olida</name>
    <dbReference type="NCBI Taxonomy" id="1576542"/>
    <lineage>
        <taxon>Eukaryota</taxon>
        <taxon>Fungi</taxon>
        <taxon>Dikarya</taxon>
        <taxon>Ascomycota</taxon>
        <taxon>Pezizomycotina</taxon>
        <taxon>Sordariomycetes</taxon>
        <taxon>Hypocreomycetidae</taxon>
        <taxon>Hypocreales</taxon>
        <taxon>Nectriaceae</taxon>
        <taxon>Thelonectria</taxon>
    </lineage>
</organism>
<dbReference type="AlphaFoldDB" id="A0A9P8VXX0"/>
<dbReference type="InterPro" id="IPR032466">
    <property type="entry name" value="Metal_Hydrolase"/>
</dbReference>
<accession>A0A9P8VXX0</accession>
<dbReference type="SUPFAM" id="SSF51556">
    <property type="entry name" value="Metallo-dependent hydrolases"/>
    <property type="match status" value="1"/>
</dbReference>
<dbReference type="Gene3D" id="3.20.20.140">
    <property type="entry name" value="Metal-dependent hydrolases"/>
    <property type="match status" value="1"/>
</dbReference>
<comment type="caution">
    <text evidence="1">The sequence shown here is derived from an EMBL/GenBank/DDBJ whole genome shotgun (WGS) entry which is preliminary data.</text>
</comment>
<dbReference type="Proteomes" id="UP000777438">
    <property type="component" value="Unassembled WGS sequence"/>
</dbReference>
<evidence type="ECO:0000313" key="1">
    <source>
        <dbReference type="EMBL" id="KAH6883496.1"/>
    </source>
</evidence>
<proteinExistence type="predicted"/>
<protein>
    <submittedName>
        <fullName evidence="1">Uncharacterized protein</fullName>
    </submittedName>
</protein>
<dbReference type="OrthoDB" id="7202371at2759"/>
<gene>
    <name evidence="1" type="ORF">B0T10DRAFT_565098</name>
</gene>
<sequence>MKKVLDLQSLNIAALNRSLDDCDNPKHGFESVEEYFALRRDAQERQRALGYDYGCYLNSSAKERQAEAILQYLRTKDQIEVYNAASPRLGFGGAWEKFNENIPAFVLRTFFIMTMVWGRPQWIAGFDLVGEESKGRPLKDFVPEFLEFQRKCKAQKLHIPFLFHCDETGTDTDGNSRNISVMALHYRTTR</sequence>
<keyword evidence="2" id="KW-1185">Reference proteome</keyword>
<reference evidence="1 2" key="1">
    <citation type="journal article" date="2021" name="Nat. Commun.">
        <title>Genetic determinants of endophytism in the Arabidopsis root mycobiome.</title>
        <authorList>
            <person name="Mesny F."/>
            <person name="Miyauchi S."/>
            <person name="Thiergart T."/>
            <person name="Pickel B."/>
            <person name="Atanasova L."/>
            <person name="Karlsson M."/>
            <person name="Huettel B."/>
            <person name="Barry K.W."/>
            <person name="Haridas S."/>
            <person name="Chen C."/>
            <person name="Bauer D."/>
            <person name="Andreopoulos W."/>
            <person name="Pangilinan J."/>
            <person name="LaButti K."/>
            <person name="Riley R."/>
            <person name="Lipzen A."/>
            <person name="Clum A."/>
            <person name="Drula E."/>
            <person name="Henrissat B."/>
            <person name="Kohler A."/>
            <person name="Grigoriev I.V."/>
            <person name="Martin F.M."/>
            <person name="Hacquard S."/>
        </authorList>
    </citation>
    <scope>NUCLEOTIDE SEQUENCE [LARGE SCALE GENOMIC DNA]</scope>
    <source>
        <strain evidence="1 2">MPI-CAGE-CH-0241</strain>
    </source>
</reference>